<dbReference type="RefSeq" id="WP_255889289.1">
    <property type="nucleotide sequence ID" value="NZ_JAFMZM010000002.1"/>
</dbReference>
<comment type="caution">
    <text evidence="2">The sequence shown here is derived from an EMBL/GenBank/DDBJ whole genome shotgun (WGS) entry which is preliminary data.</text>
</comment>
<evidence type="ECO:0000313" key="2">
    <source>
        <dbReference type="EMBL" id="MFC7363366.1"/>
    </source>
</evidence>
<feature type="domain" description="CobW C-terminal" evidence="1">
    <location>
        <begin position="237"/>
        <end position="327"/>
    </location>
</feature>
<dbReference type="PANTHER" id="PTHR43603">
    <property type="entry name" value="COBW DOMAIN-CONTAINING PROTEIN DDB_G0274527"/>
    <property type="match status" value="1"/>
</dbReference>
<dbReference type="PANTHER" id="PTHR43603:SF1">
    <property type="entry name" value="ZINC-REGULATED GTPASE METALLOPROTEIN ACTIVATOR 1"/>
    <property type="match status" value="1"/>
</dbReference>
<reference evidence="3" key="1">
    <citation type="journal article" date="2019" name="Int. J. Syst. Evol. Microbiol.">
        <title>The Global Catalogue of Microorganisms (GCM) 10K type strain sequencing project: providing services to taxonomists for standard genome sequencing and annotation.</title>
        <authorList>
            <consortium name="The Broad Institute Genomics Platform"/>
            <consortium name="The Broad Institute Genome Sequencing Center for Infectious Disease"/>
            <person name="Wu L."/>
            <person name="Ma J."/>
        </authorList>
    </citation>
    <scope>NUCLEOTIDE SEQUENCE [LARGE SCALE GENOMIC DNA]</scope>
    <source>
        <strain evidence="3">FCH27</strain>
    </source>
</reference>
<evidence type="ECO:0000313" key="3">
    <source>
        <dbReference type="Proteomes" id="UP001596524"/>
    </source>
</evidence>
<dbReference type="Proteomes" id="UP001596524">
    <property type="component" value="Unassembled WGS sequence"/>
</dbReference>
<dbReference type="InterPro" id="IPR051927">
    <property type="entry name" value="Zn_Chap_cDPG_Synth"/>
</dbReference>
<name>A0ABW2NEJ8_9ACTN</name>
<dbReference type="InterPro" id="IPR003495">
    <property type="entry name" value="CobW/HypB/UreG_nucleotide-bd"/>
</dbReference>
<protein>
    <submittedName>
        <fullName evidence="2">CobW family GTP-binding protein</fullName>
    </submittedName>
</protein>
<keyword evidence="3" id="KW-1185">Reference proteome</keyword>
<accession>A0ABW2NEJ8</accession>
<evidence type="ECO:0000259" key="1">
    <source>
        <dbReference type="SMART" id="SM00833"/>
    </source>
</evidence>
<dbReference type="Pfam" id="PF07683">
    <property type="entry name" value="CobW_C"/>
    <property type="match status" value="1"/>
</dbReference>
<organism evidence="2 3">
    <name type="scientific">Nocardioides astragali</name>
    <dbReference type="NCBI Taxonomy" id="1776736"/>
    <lineage>
        <taxon>Bacteria</taxon>
        <taxon>Bacillati</taxon>
        <taxon>Actinomycetota</taxon>
        <taxon>Actinomycetes</taxon>
        <taxon>Propionibacteriales</taxon>
        <taxon>Nocardioidaceae</taxon>
        <taxon>Nocardioides</taxon>
    </lineage>
</organism>
<dbReference type="SUPFAM" id="SSF90002">
    <property type="entry name" value="Hypothetical protein YjiA, C-terminal domain"/>
    <property type="match status" value="1"/>
</dbReference>
<dbReference type="Gene3D" id="3.40.50.300">
    <property type="entry name" value="P-loop containing nucleotide triphosphate hydrolases"/>
    <property type="match status" value="1"/>
</dbReference>
<dbReference type="InterPro" id="IPR011629">
    <property type="entry name" value="CobW-like_C"/>
</dbReference>
<sequence length="357" mass="38644">MRTPLVVVTGVDPVSMDTTLLSLAWDLPRAVSVRHRIDPHSQVLTRTVSDVTGIVEQEETQLEHACVSCALREDILPTLERLARDDRWSSIVSGLPTATEAGQLAHALATNSRLARHLKLSNVIATVGAADVARDLLSDDLLRERGVHSNPHDDRGVGEVACAQVEFADVVVVDTDPGVEAIDLLHALARPGAPVVTGADRLDGAQLTADRHHNSLATAWCSPEFDGELPPLGASHAWRLDLRSPRPFHPERLLDQIERLGSGAHRARGCFWVPTRPGDMLEWSGAGGQLSIGGYSPWGRRTPVTRLVVTGLGTPPGDLTAAFEEVLLTPQEALHQQPWDVLEDGLEPWLGDIRDVA</sequence>
<dbReference type="InterPro" id="IPR027417">
    <property type="entry name" value="P-loop_NTPase"/>
</dbReference>
<proteinExistence type="predicted"/>
<dbReference type="Pfam" id="PF02492">
    <property type="entry name" value="cobW"/>
    <property type="match status" value="1"/>
</dbReference>
<dbReference type="SMART" id="SM00833">
    <property type="entry name" value="CobW_C"/>
    <property type="match status" value="1"/>
</dbReference>
<dbReference type="EMBL" id="JBHTCH010000030">
    <property type="protein sequence ID" value="MFC7363366.1"/>
    <property type="molecule type" value="Genomic_DNA"/>
</dbReference>
<gene>
    <name evidence="2" type="ORF">ACFQO6_24050</name>
</gene>